<keyword evidence="4" id="KW-0378">Hydrolase</keyword>
<evidence type="ECO:0000256" key="2">
    <source>
        <dbReference type="ARBA" id="ARBA00022833"/>
    </source>
</evidence>
<dbReference type="SUPFAM" id="SSF55031">
    <property type="entry name" value="Bacterial exopeptidase dimerisation domain"/>
    <property type="match status" value="1"/>
</dbReference>
<dbReference type="NCBIfam" id="TIGR01882">
    <property type="entry name" value="peptidase-T"/>
    <property type="match status" value="1"/>
</dbReference>
<dbReference type="InterPro" id="IPR011650">
    <property type="entry name" value="Peptidase_M20_dimer"/>
</dbReference>
<dbReference type="PANTHER" id="PTHR42994">
    <property type="entry name" value="PEPTIDASE T"/>
    <property type="match status" value="1"/>
</dbReference>
<accession>A0A1J5TEZ1</accession>
<evidence type="ECO:0000256" key="1">
    <source>
        <dbReference type="ARBA" id="ARBA00001947"/>
    </source>
</evidence>
<dbReference type="EC" id="3.4.11.4" evidence="4"/>
<dbReference type="GO" id="GO:0008270">
    <property type="term" value="F:zinc ion binding"/>
    <property type="evidence" value="ECO:0007669"/>
    <property type="project" value="InterPro"/>
</dbReference>
<dbReference type="PIRSF" id="PIRSF037215">
    <property type="entry name" value="Peptidase_M20B"/>
    <property type="match status" value="1"/>
</dbReference>
<dbReference type="GO" id="GO:0006518">
    <property type="term" value="P:peptide metabolic process"/>
    <property type="evidence" value="ECO:0007669"/>
    <property type="project" value="InterPro"/>
</dbReference>
<feature type="domain" description="Peptidase M20 dimerisation" evidence="3">
    <location>
        <begin position="212"/>
        <end position="308"/>
    </location>
</feature>
<dbReference type="InterPro" id="IPR002933">
    <property type="entry name" value="Peptidase_M20"/>
</dbReference>
<gene>
    <name evidence="4" type="primary">pepT_1</name>
    <name evidence="4" type="ORF">GALL_40090</name>
</gene>
<keyword evidence="2" id="KW-0862">Zinc</keyword>
<evidence type="ECO:0000259" key="3">
    <source>
        <dbReference type="Pfam" id="PF07687"/>
    </source>
</evidence>
<comment type="caution">
    <text evidence="4">The sequence shown here is derived from an EMBL/GenBank/DDBJ whole genome shotgun (WGS) entry which is preliminary data.</text>
</comment>
<dbReference type="CDD" id="cd03892">
    <property type="entry name" value="M20_peptT"/>
    <property type="match status" value="1"/>
</dbReference>
<dbReference type="Gene3D" id="3.30.70.360">
    <property type="match status" value="1"/>
</dbReference>
<dbReference type="InterPro" id="IPR036264">
    <property type="entry name" value="Bact_exopeptidase_dim_dom"/>
</dbReference>
<keyword evidence="4" id="KW-0031">Aminopeptidase</keyword>
<dbReference type="InterPro" id="IPR010161">
    <property type="entry name" value="Peptidase_M20B"/>
</dbReference>
<dbReference type="AlphaFoldDB" id="A0A1J5TEZ1"/>
<keyword evidence="4" id="KW-0645">Protease</keyword>
<dbReference type="Pfam" id="PF07687">
    <property type="entry name" value="M20_dimer"/>
    <property type="match status" value="1"/>
</dbReference>
<organism evidence="4">
    <name type="scientific">mine drainage metagenome</name>
    <dbReference type="NCBI Taxonomy" id="410659"/>
    <lineage>
        <taxon>unclassified sequences</taxon>
        <taxon>metagenomes</taxon>
        <taxon>ecological metagenomes</taxon>
    </lineage>
</organism>
<protein>
    <submittedName>
        <fullName evidence="4">Peptidase T</fullName>
        <ecNumber evidence="4">3.4.11.4</ecNumber>
    </submittedName>
</protein>
<comment type="cofactor">
    <cofactor evidence="1">
        <name>Zn(2+)</name>
        <dbReference type="ChEBI" id="CHEBI:29105"/>
    </cofactor>
</comment>
<name>A0A1J5TEZ1_9ZZZZ</name>
<reference evidence="4" key="1">
    <citation type="submission" date="2016-10" db="EMBL/GenBank/DDBJ databases">
        <title>Sequence of Gallionella enrichment culture.</title>
        <authorList>
            <person name="Poehlein A."/>
            <person name="Muehling M."/>
            <person name="Daniel R."/>
        </authorList>
    </citation>
    <scope>NUCLEOTIDE SEQUENCE</scope>
</reference>
<sequence>MKIDAEDLLQRFLRYVRIETRSDDASPTVPSTPCQWELLKLLADELRSLGARDVELTPQGYVLATIPATSPKSGVPTLAWFAHVDTATNLPGAAKPLVHRAYDGKPIVLPDDPRQRLTVEDIPHLRDAIGHDIVTASGTTLLGADDKAGVAIVMSACRHLLLHPEIKHGTLRICFNPDEEIARGMTELDLTKLGADFGYTLDGETLGELNYETFSADAAVLEIEGVAAHPGFAKNRMVNALRLAGRFLAALPMDRAPETTDDRQGFIHPLDVQGSSEKATIRMILRDFELDGLERHRAELRRIVAELEKAEPHAHFTLTIREQYRNMRYWLEKDMRPVEIASEATRRAGITPNYHPIRGGTDGSNLTARGLLTPNLFTGMHEVHSQREWVSVNDMSKSVETLLNLAQLWEERG</sequence>
<evidence type="ECO:0000313" key="4">
    <source>
        <dbReference type="EMBL" id="OIR14893.1"/>
    </source>
</evidence>
<proteinExistence type="predicted"/>
<dbReference type="NCBIfam" id="NF009920">
    <property type="entry name" value="PRK13381.1"/>
    <property type="match status" value="1"/>
</dbReference>
<dbReference type="NCBIfam" id="NF003976">
    <property type="entry name" value="PRK05469.1"/>
    <property type="match status" value="1"/>
</dbReference>
<dbReference type="SUPFAM" id="SSF53187">
    <property type="entry name" value="Zn-dependent exopeptidases"/>
    <property type="match status" value="1"/>
</dbReference>
<dbReference type="Pfam" id="PF01546">
    <property type="entry name" value="Peptidase_M20"/>
    <property type="match status" value="1"/>
</dbReference>
<dbReference type="GO" id="GO:0045148">
    <property type="term" value="F:tripeptide aminopeptidase activity"/>
    <property type="evidence" value="ECO:0007669"/>
    <property type="project" value="UniProtKB-EC"/>
</dbReference>
<dbReference type="Gene3D" id="3.40.630.10">
    <property type="entry name" value="Zn peptidases"/>
    <property type="match status" value="1"/>
</dbReference>
<dbReference type="PANTHER" id="PTHR42994:SF1">
    <property type="entry name" value="PEPTIDASE T"/>
    <property type="match status" value="1"/>
</dbReference>
<dbReference type="EMBL" id="MLJW01000010">
    <property type="protein sequence ID" value="OIR14893.1"/>
    <property type="molecule type" value="Genomic_DNA"/>
</dbReference>